<comment type="caution">
    <text evidence="2">The sequence shown here is derived from an EMBL/GenBank/DDBJ whole genome shotgun (WGS) entry which is preliminary data.</text>
</comment>
<evidence type="ECO:0000313" key="2">
    <source>
        <dbReference type="EMBL" id="KUN95660.1"/>
    </source>
</evidence>
<gene>
    <name evidence="2" type="ORF">AQJ67_34410</name>
</gene>
<evidence type="ECO:0000313" key="3">
    <source>
        <dbReference type="Proteomes" id="UP000053429"/>
    </source>
</evidence>
<sequence length="239" mass="26327">MKLAISGTYSSGKTLTTMALAHLTGIPRTHAKTMREILPHAVPGKTLEECNAAELIQLVMRRYVERAVHESHLPNGYISDGSSLHEWTYATVRVTVGINPNESIGLDSVEKTDEIRFYEQVVAQLGVALKQYAKDTYDAFVHLPIEFPLDPNGHRPVNERFRGLSDQLLLSVLQEELKIPVHIVGGSIPERLEAITALFGFPKVMSIEEAIAAARADYDLLDVRTEAERNAAAAQVTAA</sequence>
<dbReference type="AlphaFoldDB" id="A0A101TNM2"/>
<dbReference type="RefSeq" id="WP_062723277.1">
    <property type="nucleotide sequence ID" value="NZ_KQ948937.1"/>
</dbReference>
<feature type="domain" description="NadR/Ttd14 AAA" evidence="1">
    <location>
        <begin position="3"/>
        <end position="191"/>
    </location>
</feature>
<dbReference type="InterPro" id="IPR027417">
    <property type="entry name" value="P-loop_NTPase"/>
</dbReference>
<dbReference type="Gene3D" id="3.40.50.300">
    <property type="entry name" value="P-loop containing nucleotide triphosphate hydrolases"/>
    <property type="match status" value="1"/>
</dbReference>
<dbReference type="InterPro" id="IPR038727">
    <property type="entry name" value="NadR/Ttd14_AAA_dom"/>
</dbReference>
<keyword evidence="3" id="KW-1185">Reference proteome</keyword>
<dbReference type="OrthoDB" id="4523277at2"/>
<organism evidence="2 3">
    <name type="scientific">Streptomyces caeruleatus</name>
    <dbReference type="NCBI Taxonomy" id="661399"/>
    <lineage>
        <taxon>Bacteria</taxon>
        <taxon>Bacillati</taxon>
        <taxon>Actinomycetota</taxon>
        <taxon>Actinomycetes</taxon>
        <taxon>Kitasatosporales</taxon>
        <taxon>Streptomycetaceae</taxon>
        <taxon>Streptomyces</taxon>
    </lineage>
</organism>
<accession>A0A101TNM2</accession>
<reference evidence="2 3" key="1">
    <citation type="submission" date="2015-10" db="EMBL/GenBank/DDBJ databases">
        <title>Draft genome sequence of Streptomyces caeruleatus NRRL B-24802, type strain for the species Streptomyces caeruleatus.</title>
        <authorList>
            <person name="Ruckert C."/>
            <person name="Winkler A."/>
            <person name="Kalinowski J."/>
            <person name="Kampfer P."/>
            <person name="Glaeser S."/>
        </authorList>
    </citation>
    <scope>NUCLEOTIDE SEQUENCE [LARGE SCALE GENOMIC DNA]</scope>
    <source>
        <strain evidence="2 3">NRRL B-24802</strain>
    </source>
</reference>
<dbReference type="Pfam" id="PF13521">
    <property type="entry name" value="AAA_28"/>
    <property type="match status" value="1"/>
</dbReference>
<dbReference type="Proteomes" id="UP000053429">
    <property type="component" value="Unassembled WGS sequence"/>
</dbReference>
<protein>
    <submittedName>
        <fullName evidence="2">ATP/GTP-binding protein</fullName>
    </submittedName>
</protein>
<name>A0A101TNM2_9ACTN</name>
<proteinExistence type="predicted"/>
<dbReference type="STRING" id="661399.AQJ67_34410"/>
<evidence type="ECO:0000259" key="1">
    <source>
        <dbReference type="Pfam" id="PF13521"/>
    </source>
</evidence>
<dbReference type="EMBL" id="LMWY01000046">
    <property type="protein sequence ID" value="KUN95660.1"/>
    <property type="molecule type" value="Genomic_DNA"/>
</dbReference>